<dbReference type="AlphaFoldDB" id="A0AAP8NMR0"/>
<gene>
    <name evidence="1" type="ORF">CXU09_00505</name>
</gene>
<dbReference type="Proteomes" id="UP000235914">
    <property type="component" value="Unassembled WGS sequence"/>
</dbReference>
<proteinExistence type="predicted"/>
<comment type="caution">
    <text evidence="1">The sequence shown here is derived from an EMBL/GenBank/DDBJ whole genome shotgun (WGS) entry which is preliminary data.</text>
</comment>
<sequence length="119" mass="13909">MKLTPEQKSILAYGETRGILKERKSLMRFTEGSGECSDYHGEPRMMYGVEEAIRDAWQKRAARRAWNPPEGRTCGNCENGYNYHRSSPCWKCLRNAAAEHYQFLFLQDNWEPRKEASND</sequence>
<accession>A0AAP8NMR0</accession>
<evidence type="ECO:0000313" key="2">
    <source>
        <dbReference type="Proteomes" id="UP000235914"/>
    </source>
</evidence>
<dbReference type="EMBL" id="PJKN01000001">
    <property type="protein sequence ID" value="PNC57595.1"/>
    <property type="molecule type" value="Genomic_DNA"/>
</dbReference>
<name>A0AAP8NMR0_9BACT</name>
<evidence type="ECO:0000313" key="1">
    <source>
        <dbReference type="EMBL" id="PNC57595.1"/>
    </source>
</evidence>
<reference evidence="1 2" key="1">
    <citation type="journal article" date="2017" name="BMC Genomics">
        <title>Genome sequencing of 39 Akkermansia muciniphila isolates reveals its population structure, genomic and functional diverisity, and global distribution in mammalian gut microbiotas.</title>
        <authorList>
            <person name="Guo X."/>
            <person name="Li S."/>
            <person name="Zhang J."/>
            <person name="Wu F."/>
            <person name="Li X."/>
            <person name="Wu D."/>
            <person name="Zhang M."/>
            <person name="Ou Z."/>
            <person name="Jie Z."/>
            <person name="Yan Q."/>
            <person name="Li P."/>
            <person name="Yi J."/>
            <person name="Peng Y."/>
        </authorList>
    </citation>
    <scope>NUCLEOTIDE SEQUENCE [LARGE SCALE GENOMIC DNA]</scope>
    <source>
        <strain evidence="1 2">GP43</strain>
    </source>
</reference>
<protein>
    <submittedName>
        <fullName evidence="1">Uncharacterized protein</fullName>
    </submittedName>
</protein>
<dbReference type="RefSeq" id="WP_102733902.1">
    <property type="nucleotide sequence ID" value="NZ_CP036293.1"/>
</dbReference>
<organism evidence="1 2">
    <name type="scientific">Akkermansia muciniphila</name>
    <dbReference type="NCBI Taxonomy" id="239935"/>
    <lineage>
        <taxon>Bacteria</taxon>
        <taxon>Pseudomonadati</taxon>
        <taxon>Verrucomicrobiota</taxon>
        <taxon>Verrucomicrobiia</taxon>
        <taxon>Verrucomicrobiales</taxon>
        <taxon>Akkermansiaceae</taxon>
        <taxon>Akkermansia</taxon>
    </lineage>
</organism>